<sequence length="293" mass="32024">MRSSNWLERLHRSQGLPISDLDLDAFLSSLPQPNPNPDPVRPHAPPANPGCGKPKVFDLMSGVLAELFVMTGPSGIVAEKPKSSRKQLNPKLCSRPDSASASGARDTPRAAPAASPSSAENSLAGVKKGRPAKPRRKRGPASSDFGAYSRTEVTVIDTSSSPGWKSEKIIFSKGLVWKVRDKKLWNFNRKKRKLGIVDKFGGEKEKAQKEKQSLAELKAKAQKETLASLEEEHVDNRDASKESQDQIPILKKRPKFSRSPRIPAAKDSSIFRIKVLTGRKNGTTCAKNSVKGK</sequence>
<dbReference type="GeneID" id="120282266"/>
<dbReference type="AlphaFoldDB" id="A0AB40D0N2"/>
<reference evidence="3" key="1">
    <citation type="submission" date="2025-08" db="UniProtKB">
        <authorList>
            <consortium name="RefSeq"/>
        </authorList>
    </citation>
    <scope>IDENTIFICATION</scope>
</reference>
<feature type="compositionally biased region" description="Basic and acidic residues" evidence="1">
    <location>
        <begin position="230"/>
        <end position="244"/>
    </location>
</feature>
<accession>A0AB40D0N2</accession>
<dbReference type="PANTHER" id="PTHR37258:SF1">
    <property type="entry name" value="FANTOM PROTEIN"/>
    <property type="match status" value="1"/>
</dbReference>
<feature type="region of interest" description="Disordered" evidence="1">
    <location>
        <begin position="74"/>
        <end position="148"/>
    </location>
</feature>
<evidence type="ECO:0000313" key="2">
    <source>
        <dbReference type="Proteomes" id="UP001515500"/>
    </source>
</evidence>
<feature type="compositionally biased region" description="Low complexity" evidence="1">
    <location>
        <begin position="109"/>
        <end position="119"/>
    </location>
</feature>
<name>A0AB40D0N2_DIOCR</name>
<feature type="region of interest" description="Disordered" evidence="1">
    <location>
        <begin position="27"/>
        <end position="54"/>
    </location>
</feature>
<evidence type="ECO:0000256" key="1">
    <source>
        <dbReference type="SAM" id="MobiDB-lite"/>
    </source>
</evidence>
<feature type="compositionally biased region" description="Pro residues" evidence="1">
    <location>
        <begin position="32"/>
        <end position="48"/>
    </location>
</feature>
<protein>
    <submittedName>
        <fullName evidence="3">Uncharacterized protein LOC120282266</fullName>
    </submittedName>
</protein>
<proteinExistence type="predicted"/>
<feature type="region of interest" description="Disordered" evidence="1">
    <location>
        <begin position="228"/>
        <end position="264"/>
    </location>
</feature>
<evidence type="ECO:0000313" key="3">
    <source>
        <dbReference type="RefSeq" id="XP_039144973.1"/>
    </source>
</evidence>
<keyword evidence="2" id="KW-1185">Reference proteome</keyword>
<dbReference type="Proteomes" id="UP001515500">
    <property type="component" value="Chromosome 18"/>
</dbReference>
<dbReference type="PANTHER" id="PTHR37258">
    <property type="entry name" value="FANTOM PROTEIN"/>
    <property type="match status" value="1"/>
</dbReference>
<gene>
    <name evidence="3" type="primary">LOC120282266</name>
</gene>
<organism evidence="2 3">
    <name type="scientific">Dioscorea cayennensis subsp. rotundata</name>
    <name type="common">White Guinea yam</name>
    <name type="synonym">Dioscorea rotundata</name>
    <dbReference type="NCBI Taxonomy" id="55577"/>
    <lineage>
        <taxon>Eukaryota</taxon>
        <taxon>Viridiplantae</taxon>
        <taxon>Streptophyta</taxon>
        <taxon>Embryophyta</taxon>
        <taxon>Tracheophyta</taxon>
        <taxon>Spermatophyta</taxon>
        <taxon>Magnoliopsida</taxon>
        <taxon>Liliopsida</taxon>
        <taxon>Dioscoreales</taxon>
        <taxon>Dioscoreaceae</taxon>
        <taxon>Dioscorea</taxon>
    </lineage>
</organism>
<dbReference type="RefSeq" id="XP_039144973.1">
    <property type="nucleotide sequence ID" value="XM_039289039.1"/>
</dbReference>
<feature type="compositionally biased region" description="Basic residues" evidence="1">
    <location>
        <begin position="127"/>
        <end position="139"/>
    </location>
</feature>